<accession>A0A0E9VRU6</accession>
<reference evidence="1" key="1">
    <citation type="submission" date="2014-11" db="EMBL/GenBank/DDBJ databases">
        <authorList>
            <person name="Amaro Gonzalez C."/>
        </authorList>
    </citation>
    <scope>NUCLEOTIDE SEQUENCE</scope>
</reference>
<proteinExistence type="predicted"/>
<organism evidence="1">
    <name type="scientific">Anguilla anguilla</name>
    <name type="common">European freshwater eel</name>
    <name type="synonym">Muraena anguilla</name>
    <dbReference type="NCBI Taxonomy" id="7936"/>
    <lineage>
        <taxon>Eukaryota</taxon>
        <taxon>Metazoa</taxon>
        <taxon>Chordata</taxon>
        <taxon>Craniata</taxon>
        <taxon>Vertebrata</taxon>
        <taxon>Euteleostomi</taxon>
        <taxon>Actinopterygii</taxon>
        <taxon>Neopterygii</taxon>
        <taxon>Teleostei</taxon>
        <taxon>Anguilliformes</taxon>
        <taxon>Anguillidae</taxon>
        <taxon>Anguilla</taxon>
    </lineage>
</organism>
<reference evidence="1" key="2">
    <citation type="journal article" date="2015" name="Fish Shellfish Immunol.">
        <title>Early steps in the European eel (Anguilla anguilla)-Vibrio vulnificus interaction in the gills: Role of the RtxA13 toxin.</title>
        <authorList>
            <person name="Callol A."/>
            <person name="Pajuelo D."/>
            <person name="Ebbesson L."/>
            <person name="Teles M."/>
            <person name="MacKenzie S."/>
            <person name="Amaro C."/>
        </authorList>
    </citation>
    <scope>NUCLEOTIDE SEQUENCE</scope>
</reference>
<dbReference type="AlphaFoldDB" id="A0A0E9VRU6"/>
<evidence type="ECO:0000313" key="1">
    <source>
        <dbReference type="EMBL" id="JAH80776.1"/>
    </source>
</evidence>
<dbReference type="EMBL" id="GBXM01027801">
    <property type="protein sequence ID" value="JAH80776.1"/>
    <property type="molecule type" value="Transcribed_RNA"/>
</dbReference>
<name>A0A0E9VRU6_ANGAN</name>
<sequence length="54" mass="6275">MEPLPAPERYNTLRPKDYGGFENPRHRAGFDKNGKVFLFVCLAKYICTSQVKRD</sequence>
<protein>
    <submittedName>
        <fullName evidence="1">Uncharacterized protein</fullName>
    </submittedName>
</protein>